<sequence length="1314" mass="144330">MTDLTNEVLYGTPDLTPEEEQQLMLQAQQTEQDFAAMEAAANQPAMPQQPSPGQVQQTPQPAQPTGEAQQPPQEGGIDLGGLARQTLEGAFAAPAALADFAVDFINVLPTKEVEGMTNPFRPDGKVPKIPKFQNDVIQSLREITSIVLPTIFITKGVGGGLSSAASASKVKMLQDPFVKWVAPKLLGAGVGAGVDYVAEPNQTDDNLSGTLKKNFPAQFGWIPDNVATLDGDSPDVKRMKNVVEGVGIGLGVDFIEGIAKLIKSRAGIKKTTQWIPENEKASAFLKANLDDDALDTVEEAIAKSAAKRSDALDELGEYNFSKNQNLDEPMLGVHDLYGYDESGIRSVDDLGIVGAQVDVARIFSNADSSYGRVGSVISEPALKFGLEIPDGQDTIIRGLASQLKDAGKYGYNTASGRYLSFKEISAAGEQLADDFYGLSLPQLKEAVRKFQYIDPNTDTFVLKDEGYAAVFNTIKRYMSDYMDMDYMKAQAITGTSFAGQVSDMAQGMRLMAETPAVSRAQEQVLDRLEFLLAQKGMTSYTRGRALNMLNLWNRLTDVTSKAFGKGEATRTANAIAEEKNKTLQAIERIKAEAKGTIDTLRAVKEERPEMLAPLMLAYEMTDGKVDSITKLNNYVRSSTGTISKALFDGDPDVPSAVLRGFWSNVYNSTLSAITTPLKAGLSNIALLAERPIAQAAGAVINGDMAAFRRGWYQYSAALDTLGKGFQYMNQVFKRSATDPYVMTLREDMGVAEEGQLEVLRVFANAKAERGEYGPQAMLAIIEETNDLANHPWLRFGQRGMQAFDGFTQAVIGNIEARGRAWDEVTFSGKAGFDTNKANELSKKVYSEMFDENDNITDTAVRYASGEISMSLDNAANDALSGLIRTAPIIKPFLLFTKTPINIVKFMGSHNPIGLFVDQMNAFGKPFNEMPLEKVQELLGSRGIEYSPETIQTAYNTVRNELKGRKAIGMLSVMGAAGLFMNDSITGNGLYDKEKQRLRRDANWQPRSIRVPGGNWVSYDNIPGVSDWLALTADIMDNFTTLNSGELEENLRAAGFVLSATLTDKSMLAALEPLNDILSGNVGAINRWTSSFATSAATPGSSLLAEFGRLLMPAKKEVENNFFDLVANRNPLLKSNLPNKYDWIDGGLVGEPPNFWARVWNTYLPWKVSGSISPEKQFLMDIEYDARPSLRTNGRGVEYTNEERSEVTSLMGQQGDFKRAIQQIMQSKDGKAFRKEFKRAREMNLQPQLESFDGIHMMLDSALRSSMRFAEASMSNRDGVMNKQYKNQTLENFLKVGDVEGAERFLKDFEQNFSY</sequence>
<gene>
    <name evidence="4" type="ORF">S-CBP4_0035</name>
    <name evidence="3" type="ORF">SVPG_00018</name>
</gene>
<reference evidence="3 6" key="1">
    <citation type="submission" date="2010-11" db="EMBL/GenBank/DDBJ databases">
        <title>The Genome Sequence of Synechococcus phage S-CBP4.</title>
        <authorList>
            <consortium name="The Broad Institute Genome Sequencing Platform"/>
            <person name="Henn M.R."/>
            <person name="Chen F."/>
            <person name="Wang K."/>
            <person name="Levin J."/>
            <person name="Malboeuf C."/>
            <person name="Casali M."/>
            <person name="Russ C."/>
            <person name="Lennon N."/>
            <person name="Chapman S.B."/>
            <person name="Erlich R."/>
            <person name="Young S.K."/>
            <person name="Yandava C."/>
            <person name="Zeng Q."/>
            <person name="Alvarado L."/>
            <person name="Anderson S."/>
            <person name="Berlin A."/>
            <person name="Chen Z."/>
            <person name="Freedman E."/>
            <person name="Gellesch M."/>
            <person name="Goldberg J."/>
            <person name="Green L."/>
            <person name="Griggs A."/>
            <person name="Gujja S."/>
            <person name="Heilman E.R."/>
            <person name="Heiman D."/>
            <person name="Hollinger A."/>
            <person name="Howarth C."/>
            <person name="Larson L."/>
            <person name="Mehta T."/>
            <person name="Pearson M."/>
            <person name="Roberts A."/>
            <person name="Ryan E."/>
            <person name="Saif S."/>
            <person name="Shea T."/>
            <person name="Shenoy N."/>
            <person name="Sisk P."/>
            <person name="Stolte C."/>
            <person name="Sykes S."/>
            <person name="White J."/>
            <person name="Haas B."/>
            <person name="Nusbaum C."/>
            <person name="Birren B."/>
        </authorList>
    </citation>
    <scope>NUCLEOTIDE SEQUENCE [LARGE SCALE GENOMIC DNA]</scope>
    <source>
        <strain evidence="3 6">S-CBP4</strain>
    </source>
</reference>
<reference evidence="5" key="2">
    <citation type="submission" date="2012-12" db="EMBL/GenBank/DDBJ databases">
        <title>Genomics of marine cyanopodoviruses.</title>
        <authorList>
            <person name="Huang S."/>
            <person name="Chen F."/>
        </authorList>
    </citation>
    <scope>NUCLEOTIDE SEQUENCE [LARGE SCALE GENOMIC DNA]</scope>
</reference>
<feature type="region of interest" description="Disordered" evidence="2">
    <location>
        <begin position="1"/>
        <end position="20"/>
    </location>
</feature>
<name>M1NXS5_9CAUD</name>
<evidence type="ECO:0000256" key="1">
    <source>
        <dbReference type="SAM" id="Coils"/>
    </source>
</evidence>
<feature type="region of interest" description="Disordered" evidence="2">
    <location>
        <begin position="28"/>
        <end position="80"/>
    </location>
</feature>
<evidence type="ECO:0000313" key="5">
    <source>
        <dbReference type="Proteomes" id="UP000030043"/>
    </source>
</evidence>
<evidence type="ECO:0000313" key="4">
    <source>
        <dbReference type="EMBL" id="AGK86642.1"/>
    </source>
</evidence>
<dbReference type="EMBL" id="KC310804">
    <property type="protein sequence ID" value="AGK86642.1"/>
    <property type="molecule type" value="Genomic_DNA"/>
</dbReference>
<keyword evidence="1" id="KW-0175">Coiled coil</keyword>
<evidence type="ECO:0000313" key="6">
    <source>
        <dbReference type="Proteomes" id="UP000297198"/>
    </source>
</evidence>
<dbReference type="Proteomes" id="UP000297198">
    <property type="component" value="Segment"/>
</dbReference>
<feature type="compositionally biased region" description="Low complexity" evidence="2">
    <location>
        <begin position="28"/>
        <end position="76"/>
    </location>
</feature>
<proteinExistence type="predicted"/>
<keyword evidence="6" id="KW-1185">Reference proteome</keyword>
<protein>
    <submittedName>
        <fullName evidence="3">Internal core protein</fullName>
    </submittedName>
</protein>
<dbReference type="GeneID" id="22112689"/>
<dbReference type="RefSeq" id="YP_009103804.1">
    <property type="nucleotide sequence ID" value="NC_025464.1"/>
</dbReference>
<evidence type="ECO:0000313" key="3">
    <source>
        <dbReference type="EMBL" id="AGF91701.1"/>
    </source>
</evidence>
<dbReference type="KEGG" id="vg:22112689"/>
<accession>M1NXS5</accession>
<evidence type="ECO:0000256" key="2">
    <source>
        <dbReference type="SAM" id="MobiDB-lite"/>
    </source>
</evidence>
<dbReference type="EMBL" id="HM559717">
    <property type="protein sequence ID" value="AGF91701.1"/>
    <property type="molecule type" value="Genomic_DNA"/>
</dbReference>
<feature type="coiled-coil region" evidence="1">
    <location>
        <begin position="572"/>
        <end position="606"/>
    </location>
</feature>
<reference evidence="4 5" key="3">
    <citation type="journal article" date="2015" name="PLoS ONE">
        <title>Comparative Genomic and Phylogenomic Analyses Reveal a Conserved Core Genome Shared by Estuarine and Oceanic Cyanopodoviruses.</title>
        <authorList>
            <person name="Huang S."/>
            <person name="Zhang S."/>
            <person name="Jiao N."/>
            <person name="Chen F."/>
        </authorList>
    </citation>
    <scope>NUCLEOTIDE SEQUENCE [LARGE SCALE GENOMIC DNA]</scope>
</reference>
<dbReference type="Proteomes" id="UP000030043">
    <property type="component" value="Segment"/>
</dbReference>
<organism evidence="3 6">
    <name type="scientific">Synechococcus phage S-CBP4</name>
    <dbReference type="NCBI Taxonomy" id="754059"/>
    <lineage>
        <taxon>Viruses</taxon>
        <taxon>Duplodnaviria</taxon>
        <taxon>Heunggongvirae</taxon>
        <taxon>Uroviricota</taxon>
        <taxon>Caudoviricetes</taxon>
        <taxon>Autographivirales</taxon>
        <taxon>Sechaudvirinae</taxon>
        <taxon>Poseidonvirus</taxon>
        <taxon>Poseidonvirus SCBP4</taxon>
    </lineage>
</organism>